<protein>
    <submittedName>
        <fullName evidence="6">ATP/GTP-binding protein</fullName>
    </submittedName>
    <submittedName>
        <fullName evidence="5">Conserved hypothetical ATP binding protein</fullName>
    </submittedName>
</protein>
<dbReference type="Proteomes" id="UP001163283">
    <property type="component" value="Chromosome"/>
</dbReference>
<dbReference type="GeneID" id="77188357"/>
<evidence type="ECO:0000256" key="3">
    <source>
        <dbReference type="ARBA" id="ARBA00022801"/>
    </source>
</evidence>
<evidence type="ECO:0000313" key="5">
    <source>
        <dbReference type="EMBL" id="STY93926.1"/>
    </source>
</evidence>
<dbReference type="KEGG" id="mboi:DQF64_08625"/>
<dbReference type="AlphaFoldDB" id="A0A1S9ZUB0"/>
<dbReference type="EMBL" id="UGPZ01000003">
    <property type="protein sequence ID" value="STY93926.1"/>
    <property type="molecule type" value="Genomic_DNA"/>
</dbReference>
<dbReference type="RefSeq" id="WP_078275352.1">
    <property type="nucleotide sequence ID" value="NZ_CP030241.1"/>
</dbReference>
<dbReference type="Gene3D" id="3.40.50.300">
    <property type="entry name" value="P-loop containing nucleotide triphosphate hydrolases"/>
    <property type="match status" value="1"/>
</dbReference>
<comment type="similarity">
    <text evidence="1">Belongs to the GPN-loop GTPase family.</text>
</comment>
<accession>A0A1S9ZUB0</accession>
<proteinExistence type="inferred from homology"/>
<evidence type="ECO:0000256" key="4">
    <source>
        <dbReference type="ARBA" id="ARBA00023134"/>
    </source>
</evidence>
<organism evidence="5 8">
    <name type="scientific">Moraxella bovis</name>
    <dbReference type="NCBI Taxonomy" id="476"/>
    <lineage>
        <taxon>Bacteria</taxon>
        <taxon>Pseudomonadati</taxon>
        <taxon>Pseudomonadota</taxon>
        <taxon>Gammaproteobacteria</taxon>
        <taxon>Moraxellales</taxon>
        <taxon>Moraxellaceae</taxon>
        <taxon>Moraxella</taxon>
    </lineage>
</organism>
<dbReference type="SUPFAM" id="SSF52540">
    <property type="entry name" value="P-loop containing nucleoside triphosphate hydrolases"/>
    <property type="match status" value="1"/>
</dbReference>
<dbReference type="PANTHER" id="PTHR42708">
    <property type="entry name" value="ATP/GTP-BINDING PROTEIN-RELATED"/>
    <property type="match status" value="1"/>
</dbReference>
<dbReference type="InterPro" id="IPR027417">
    <property type="entry name" value="P-loop_NTPase"/>
</dbReference>
<evidence type="ECO:0000313" key="9">
    <source>
        <dbReference type="Proteomes" id="UP001163283"/>
    </source>
</evidence>
<dbReference type="InterPro" id="IPR052705">
    <property type="entry name" value="Gliding_Motility_GTPase"/>
</dbReference>
<dbReference type="EMBL" id="CP087781">
    <property type="protein sequence ID" value="UZA50636.1"/>
    <property type="molecule type" value="Genomic_DNA"/>
</dbReference>
<sequence>MSIIEEAREQTYKLIIAGPVGAGKTAAIQVLSDKGVVTTDEVASDDVKLMKKTTTVAMDYGVMILDSGEQVRLYGTPGQRRFDFMWEILSENALGLILLLNAEEKDPVGDLDYYLDAFSPLIKGSALVVGVTHAENMPWDLHDALSERLVERGVAANVMVVDARDREEMRRMVRSLIYMISS</sequence>
<dbReference type="CDD" id="cd00882">
    <property type="entry name" value="Ras_like_GTPase"/>
    <property type="match status" value="1"/>
</dbReference>
<keyword evidence="3" id="KW-0378">Hydrolase</keyword>
<keyword evidence="2" id="KW-0547">Nucleotide-binding</keyword>
<evidence type="ECO:0000256" key="2">
    <source>
        <dbReference type="ARBA" id="ARBA00022741"/>
    </source>
</evidence>
<reference evidence="6 9" key="2">
    <citation type="journal article" date="2022" name="BMC Microbiol.">
        <title>Whole genome sequencing of Moraxella bovis strains from North America reveals two genotypes with different genetic determinants.</title>
        <authorList>
            <person name="Wynn E.L."/>
            <person name="Hille M.M."/>
            <person name="Loy J.D."/>
            <person name="Schuller G."/>
            <person name="Kuhn K.L."/>
            <person name="Dickey A.M."/>
            <person name="Bono J.L."/>
            <person name="Clawson M.L."/>
        </authorList>
    </citation>
    <scope>NUCLEOTIDE SEQUENCE [LARGE SCALE GENOMIC DNA]</scope>
    <source>
        <strain evidence="6">SAM102599</strain>
        <strain evidence="7 9">SAM57978</strain>
    </source>
</reference>
<dbReference type="InterPro" id="IPR004130">
    <property type="entry name" value="Gpn"/>
</dbReference>
<evidence type="ECO:0000256" key="1">
    <source>
        <dbReference type="ARBA" id="ARBA00005290"/>
    </source>
</evidence>
<dbReference type="STRING" id="476.B0182_13285"/>
<dbReference type="PANTHER" id="PTHR42708:SF1">
    <property type="entry name" value="GLIDING MOTILITY PROTEIN MGLA"/>
    <property type="match status" value="1"/>
</dbReference>
<dbReference type="Pfam" id="PF03029">
    <property type="entry name" value="ATP_bind_1"/>
    <property type="match status" value="1"/>
</dbReference>
<reference evidence="5 8" key="1">
    <citation type="submission" date="2018-06" db="EMBL/GenBank/DDBJ databases">
        <authorList>
            <consortium name="Pathogen Informatics"/>
            <person name="Doyle S."/>
        </authorList>
    </citation>
    <scope>NUCLEOTIDE SEQUENCE [LARGE SCALE GENOMIC DNA]</scope>
    <source>
        <strain evidence="5 8">NCTC9426</strain>
    </source>
</reference>
<keyword evidence="4" id="KW-0342">GTP-binding</keyword>
<gene>
    <name evidence="6" type="ORF">LP092_08840</name>
    <name evidence="7" type="ORF">LP129_08790</name>
    <name evidence="5" type="ORF">NCTC9426_02661</name>
</gene>
<dbReference type="Proteomes" id="UP000254133">
    <property type="component" value="Unassembled WGS sequence"/>
</dbReference>
<evidence type="ECO:0000313" key="8">
    <source>
        <dbReference type="Proteomes" id="UP000254133"/>
    </source>
</evidence>
<dbReference type="GO" id="GO:0016787">
    <property type="term" value="F:hydrolase activity"/>
    <property type="evidence" value="ECO:0007669"/>
    <property type="project" value="UniProtKB-KW"/>
</dbReference>
<name>A0A1S9ZUB0_MORBO</name>
<evidence type="ECO:0000313" key="6">
    <source>
        <dbReference type="EMBL" id="UZA02104.1"/>
    </source>
</evidence>
<dbReference type="GO" id="GO:0005525">
    <property type="term" value="F:GTP binding"/>
    <property type="evidence" value="ECO:0007669"/>
    <property type="project" value="UniProtKB-KW"/>
</dbReference>
<dbReference type="EMBL" id="CP087830">
    <property type="protein sequence ID" value="UZA02104.1"/>
    <property type="molecule type" value="Genomic_DNA"/>
</dbReference>
<dbReference type="Proteomes" id="UP001163632">
    <property type="component" value="Chromosome"/>
</dbReference>
<keyword evidence="10" id="KW-1185">Reference proteome</keyword>
<evidence type="ECO:0000313" key="7">
    <source>
        <dbReference type="EMBL" id="UZA50636.1"/>
    </source>
</evidence>
<evidence type="ECO:0000313" key="10">
    <source>
        <dbReference type="Proteomes" id="UP001163632"/>
    </source>
</evidence>